<protein>
    <submittedName>
        <fullName evidence="8">Salivary lipocalin</fullName>
    </submittedName>
</protein>
<keyword evidence="3" id="KW-0800">Toxin</keyword>
<evidence type="ECO:0000313" key="8">
    <source>
        <dbReference type="EMBL" id="ABR27871.1"/>
    </source>
</evidence>
<dbReference type="InterPro" id="IPR005657">
    <property type="entry name" value="Triabi/Procalin"/>
</dbReference>
<keyword evidence="4 7" id="KW-0732">Signal</keyword>
<keyword evidence="5" id="KW-1199">Hemostasis impairing toxin</keyword>
<dbReference type="Gene3D" id="2.40.128.20">
    <property type="match status" value="1"/>
</dbReference>
<evidence type="ECO:0000256" key="4">
    <source>
        <dbReference type="ARBA" id="ARBA00022729"/>
    </source>
</evidence>
<evidence type="ECO:0000256" key="6">
    <source>
        <dbReference type="ARBA" id="ARBA00034121"/>
    </source>
</evidence>
<evidence type="ECO:0000256" key="1">
    <source>
        <dbReference type="ARBA" id="ARBA00004613"/>
    </source>
</evidence>
<evidence type="ECO:0000256" key="2">
    <source>
        <dbReference type="ARBA" id="ARBA00022525"/>
    </source>
</evidence>
<dbReference type="GO" id="GO:0090729">
    <property type="term" value="F:toxin activity"/>
    <property type="evidence" value="ECO:0007669"/>
    <property type="project" value="UniProtKB-KW"/>
</dbReference>
<evidence type="ECO:0000256" key="5">
    <source>
        <dbReference type="ARBA" id="ARBA00023240"/>
    </source>
</evidence>
<sequence length="193" mass="21560">MKTIITVIFAGILTYTGAQKNGCNVPGGLQAMGRTFNTNSFFRGSWYVTHMKDATNAYDAVCREYKINEENNKIKLDANGDYTINKEQKHYITTCSSKYSIPLITHGSIPFDCQQSNQNGDTVTFISSSLLWTIIDTNYQDYALAYRCTRLGDGSIHSGNLVLLQRTKTVDGSKATDGLKKHNLKLTDFQNLC</sequence>
<comment type="subcellular location">
    <subcellularLocation>
        <location evidence="1">Secreted</location>
    </subcellularLocation>
</comment>
<dbReference type="Pfam" id="PF03973">
    <property type="entry name" value="Triabin"/>
    <property type="match status" value="1"/>
</dbReference>
<evidence type="ECO:0000256" key="7">
    <source>
        <dbReference type="SAM" id="SignalP"/>
    </source>
</evidence>
<dbReference type="AlphaFoldDB" id="A6YPH5"/>
<reference evidence="8" key="2">
    <citation type="journal article" date="2008" name="Insect Biochem. Mol. Biol.">
        <title>An insight into the sialome of the blood-sucking bug Triatoma infestans, a vector of Chagas' disease.</title>
        <authorList>
            <person name="Assumpcao T.C."/>
            <person name="Francischetti I.M."/>
            <person name="Andersen J.F."/>
            <person name="Schwarz A."/>
            <person name="Santana J.M."/>
            <person name="Ribeiro J.M."/>
        </authorList>
    </citation>
    <scope>NUCLEOTIDE SEQUENCE</scope>
    <source>
        <tissue evidence="8">Salivary gland</tissue>
    </source>
</reference>
<evidence type="ECO:0000256" key="3">
    <source>
        <dbReference type="ARBA" id="ARBA00022656"/>
    </source>
</evidence>
<dbReference type="GO" id="GO:0030682">
    <property type="term" value="P:symbiont-mediated perturbation of host defenses"/>
    <property type="evidence" value="ECO:0007669"/>
    <property type="project" value="InterPro"/>
</dbReference>
<comment type="similarity">
    <text evidence="6">Belongs to the calycin superfamily. Triabin family.</text>
</comment>
<organism evidence="8">
    <name type="scientific">Triatoma infestans</name>
    <name type="common">Assassin bug</name>
    <dbReference type="NCBI Taxonomy" id="30076"/>
    <lineage>
        <taxon>Eukaryota</taxon>
        <taxon>Metazoa</taxon>
        <taxon>Ecdysozoa</taxon>
        <taxon>Arthropoda</taxon>
        <taxon>Hexapoda</taxon>
        <taxon>Insecta</taxon>
        <taxon>Pterygota</taxon>
        <taxon>Neoptera</taxon>
        <taxon>Paraneoptera</taxon>
        <taxon>Hemiptera</taxon>
        <taxon>Heteroptera</taxon>
        <taxon>Panheteroptera</taxon>
        <taxon>Cimicomorpha</taxon>
        <taxon>Reduviidae</taxon>
        <taxon>Triatominae</taxon>
        <taxon>Triatoma</taxon>
    </lineage>
</organism>
<dbReference type="GO" id="GO:0005576">
    <property type="term" value="C:extracellular region"/>
    <property type="evidence" value="ECO:0007669"/>
    <property type="project" value="UniProtKB-SubCell"/>
</dbReference>
<dbReference type="InterPro" id="IPR012674">
    <property type="entry name" value="Calycin"/>
</dbReference>
<dbReference type="EMBL" id="EF638986">
    <property type="protein sequence ID" value="ABR27871.1"/>
    <property type="molecule type" value="mRNA"/>
</dbReference>
<dbReference type="CDD" id="cd19423">
    <property type="entry name" value="lipocalin_LTBP1-like"/>
    <property type="match status" value="1"/>
</dbReference>
<feature type="signal peptide" evidence="7">
    <location>
        <begin position="1"/>
        <end position="18"/>
    </location>
</feature>
<feature type="chain" id="PRO_5002705256" evidence="7">
    <location>
        <begin position="19"/>
        <end position="193"/>
    </location>
</feature>
<keyword evidence="2" id="KW-0964">Secreted</keyword>
<reference evidence="8" key="1">
    <citation type="submission" date="2007-05" db="EMBL/GenBank/DDBJ databases">
        <authorList>
            <person name="Douchkov D."/>
            <person name="Schweizer P."/>
        </authorList>
    </citation>
    <scope>NUCLEOTIDE SEQUENCE</scope>
    <source>
        <tissue evidence="8">Salivary gland</tissue>
    </source>
</reference>
<name>A6YPH5_TRIIF</name>
<dbReference type="SUPFAM" id="SSF50814">
    <property type="entry name" value="Lipocalins"/>
    <property type="match status" value="1"/>
</dbReference>
<proteinExistence type="evidence at transcript level"/>
<accession>A6YPH5</accession>